<dbReference type="EC" id="3.1.13.5" evidence="6"/>
<comment type="subcellular location">
    <subcellularLocation>
        <location evidence="6">Cytoplasm</location>
    </subcellularLocation>
</comment>
<dbReference type="InterPro" id="IPR002562">
    <property type="entry name" value="3'-5'_exonuclease_dom"/>
</dbReference>
<evidence type="ECO:0000313" key="8">
    <source>
        <dbReference type="EMBL" id="GLQ34190.1"/>
    </source>
</evidence>
<dbReference type="Gene3D" id="3.30.420.10">
    <property type="entry name" value="Ribonuclease H-like superfamily/Ribonuclease H"/>
    <property type="match status" value="1"/>
</dbReference>
<dbReference type="InterPro" id="IPR002121">
    <property type="entry name" value="HRDC_dom"/>
</dbReference>
<dbReference type="InterPro" id="IPR006292">
    <property type="entry name" value="RNase_D"/>
</dbReference>
<evidence type="ECO:0000313" key="9">
    <source>
        <dbReference type="Proteomes" id="UP001156694"/>
    </source>
</evidence>
<dbReference type="PANTHER" id="PTHR47649">
    <property type="entry name" value="RIBONUCLEASE D"/>
    <property type="match status" value="1"/>
</dbReference>
<dbReference type="NCBIfam" id="TIGR01388">
    <property type="entry name" value="rnd"/>
    <property type="match status" value="1"/>
</dbReference>
<dbReference type="PANTHER" id="PTHR47649:SF1">
    <property type="entry name" value="RIBONUCLEASE D"/>
    <property type="match status" value="1"/>
</dbReference>
<dbReference type="HAMAP" id="MF_01899">
    <property type="entry name" value="RNase_D"/>
    <property type="match status" value="1"/>
</dbReference>
<evidence type="ECO:0000259" key="7">
    <source>
        <dbReference type="PROSITE" id="PS50967"/>
    </source>
</evidence>
<gene>
    <name evidence="6 8" type="primary">rnd</name>
    <name evidence="8" type="ORF">GCM10007939_04730</name>
</gene>
<dbReference type="InterPro" id="IPR036397">
    <property type="entry name" value="RNaseH_sf"/>
</dbReference>
<dbReference type="EMBL" id="BSNN01000002">
    <property type="protein sequence ID" value="GLQ34190.1"/>
    <property type="molecule type" value="Genomic_DNA"/>
</dbReference>
<feature type="domain" description="HRDC" evidence="7">
    <location>
        <begin position="224"/>
        <end position="305"/>
    </location>
</feature>
<keyword evidence="1 6" id="KW-0963">Cytoplasm</keyword>
<comment type="similarity">
    <text evidence="6">Belongs to the RNase D family.</text>
</comment>
<comment type="caution">
    <text evidence="8">The sequence shown here is derived from an EMBL/GenBank/DDBJ whole genome shotgun (WGS) entry which is preliminary data.</text>
</comment>
<dbReference type="InterPro" id="IPR012337">
    <property type="entry name" value="RNaseH-like_sf"/>
</dbReference>
<dbReference type="Pfam" id="PF00570">
    <property type="entry name" value="HRDC"/>
    <property type="match status" value="1"/>
</dbReference>
<protein>
    <recommendedName>
        <fullName evidence="6">Ribonuclease D</fullName>
        <shortName evidence="6">RNase D</shortName>
        <ecNumber evidence="6">3.1.13.5</ecNumber>
    </recommendedName>
</protein>
<name>A0ABQ5VRY8_9RHOB</name>
<evidence type="ECO:0000256" key="2">
    <source>
        <dbReference type="ARBA" id="ARBA00022694"/>
    </source>
</evidence>
<dbReference type="InterPro" id="IPR051086">
    <property type="entry name" value="RNase_D-like"/>
</dbReference>
<evidence type="ECO:0000256" key="5">
    <source>
        <dbReference type="ARBA" id="ARBA00022839"/>
    </source>
</evidence>
<evidence type="ECO:0000256" key="6">
    <source>
        <dbReference type="HAMAP-Rule" id="MF_01899"/>
    </source>
</evidence>
<comment type="catalytic activity">
    <reaction evidence="6">
        <text>Exonucleolytic cleavage that removes extra residues from the 3'-terminus of tRNA to produce 5'-mononucleotides.</text>
        <dbReference type="EC" id="3.1.13.5"/>
    </reaction>
</comment>
<dbReference type="Pfam" id="PF01612">
    <property type="entry name" value="DNA_pol_A_exo1"/>
    <property type="match status" value="1"/>
</dbReference>
<dbReference type="Proteomes" id="UP001156694">
    <property type="component" value="Unassembled WGS sequence"/>
</dbReference>
<dbReference type="SUPFAM" id="SSF47819">
    <property type="entry name" value="HRDC-like"/>
    <property type="match status" value="2"/>
</dbReference>
<keyword evidence="3 6" id="KW-0540">Nuclease</keyword>
<proteinExistence type="inferred from homology"/>
<dbReference type="InterPro" id="IPR010997">
    <property type="entry name" value="HRDC-like_sf"/>
</dbReference>
<dbReference type="InterPro" id="IPR044876">
    <property type="entry name" value="HRDC_dom_sf"/>
</dbReference>
<evidence type="ECO:0000256" key="1">
    <source>
        <dbReference type="ARBA" id="ARBA00022490"/>
    </source>
</evidence>
<sequence>MHSPANPLIANSMKIIKNTQELAAFCETCSHYDYVTIDTEFLRERTYYSKLCLVQMAHPGEGPETAALIDPLADGISLDPLYDLFQNPSVTKVFHAARQDLEIFFVDKKILPKPFFDTQIAAMVCGFGEQVGYEKLVRAICNEGLDKSSRFTDWSARPLSDKQKNYAIGDVTHLRQIYEFLAKKIHKSGRQSWVEEELAILMDPKTYVVEPSQAWRRIKTRSSSWKMIAAVQELAKFRESLAQSRNIPRNRIYKDDALLELAATRPKNIGEISKSRLLLREARKGQIADGILAAIAKANTYKSSDVERIEHSREKPMGKEGLAELLRVLLKAKAEEYGVAQKLIATSADLDQIALGTPDQRALTGWRAQVFGNDAQKLCQGDVALSSNGKNVVVVNI</sequence>
<dbReference type="Gene3D" id="1.10.150.80">
    <property type="entry name" value="HRDC domain"/>
    <property type="match status" value="1"/>
</dbReference>
<dbReference type="CDD" id="cd06142">
    <property type="entry name" value="RNaseD_exo"/>
    <property type="match status" value="1"/>
</dbReference>
<evidence type="ECO:0000256" key="3">
    <source>
        <dbReference type="ARBA" id="ARBA00022722"/>
    </source>
</evidence>
<comment type="function">
    <text evidence="6">Exonuclease involved in the 3' processing of various precursor tRNAs. Initiates hydrolysis at the 3'-terminus of an RNA molecule and releases 5'-mononucleotides.</text>
</comment>
<comment type="cofactor">
    <cofactor evidence="6">
        <name>a divalent metal cation</name>
        <dbReference type="ChEBI" id="CHEBI:60240"/>
    </cofactor>
</comment>
<keyword evidence="5 6" id="KW-0269">Exonuclease</keyword>
<dbReference type="PROSITE" id="PS50967">
    <property type="entry name" value="HRDC"/>
    <property type="match status" value="1"/>
</dbReference>
<reference evidence="9" key="1">
    <citation type="journal article" date="2019" name="Int. J. Syst. Evol. Microbiol.">
        <title>The Global Catalogue of Microorganisms (GCM) 10K type strain sequencing project: providing services to taxonomists for standard genome sequencing and annotation.</title>
        <authorList>
            <consortium name="The Broad Institute Genomics Platform"/>
            <consortium name="The Broad Institute Genome Sequencing Center for Infectious Disease"/>
            <person name="Wu L."/>
            <person name="Ma J."/>
        </authorList>
    </citation>
    <scope>NUCLEOTIDE SEQUENCE [LARGE SCALE GENOMIC DNA]</scope>
    <source>
        <strain evidence="9">NBRC 110140</strain>
    </source>
</reference>
<dbReference type="SMART" id="SM00474">
    <property type="entry name" value="35EXOc"/>
    <property type="match status" value="1"/>
</dbReference>
<keyword evidence="2 6" id="KW-0819">tRNA processing</keyword>
<evidence type="ECO:0000256" key="4">
    <source>
        <dbReference type="ARBA" id="ARBA00022801"/>
    </source>
</evidence>
<accession>A0ABQ5VRY8</accession>
<keyword evidence="4 6" id="KW-0378">Hydrolase</keyword>
<keyword evidence="9" id="KW-1185">Reference proteome</keyword>
<dbReference type="SUPFAM" id="SSF53098">
    <property type="entry name" value="Ribonuclease H-like"/>
    <property type="match status" value="1"/>
</dbReference>
<organism evidence="8 9">
    <name type="scientific">Amylibacter marinus</name>
    <dbReference type="NCBI Taxonomy" id="1475483"/>
    <lineage>
        <taxon>Bacteria</taxon>
        <taxon>Pseudomonadati</taxon>
        <taxon>Pseudomonadota</taxon>
        <taxon>Alphaproteobacteria</taxon>
        <taxon>Rhodobacterales</taxon>
        <taxon>Paracoccaceae</taxon>
        <taxon>Amylibacter</taxon>
    </lineage>
</organism>